<organism evidence="1 2">
    <name type="scientific">Mycolicibacterium lutetiense</name>
    <dbReference type="NCBI Taxonomy" id="1641992"/>
    <lineage>
        <taxon>Bacteria</taxon>
        <taxon>Bacillati</taxon>
        <taxon>Actinomycetota</taxon>
        <taxon>Actinomycetes</taxon>
        <taxon>Mycobacteriales</taxon>
        <taxon>Mycobacteriaceae</taxon>
        <taxon>Mycolicibacterium</taxon>
    </lineage>
</organism>
<keyword evidence="2" id="KW-1185">Reference proteome</keyword>
<protein>
    <submittedName>
        <fullName evidence="1">Uncharacterized protein</fullName>
    </submittedName>
</protein>
<proteinExistence type="predicted"/>
<evidence type="ECO:0000313" key="2">
    <source>
        <dbReference type="Proteomes" id="UP000694460"/>
    </source>
</evidence>
<gene>
    <name evidence="1" type="ORF">JOF57_001693</name>
</gene>
<accession>A0ABS4ZRN2</accession>
<dbReference type="Proteomes" id="UP000694460">
    <property type="component" value="Unassembled WGS sequence"/>
</dbReference>
<reference evidence="1 2" key="1">
    <citation type="submission" date="2021-03" db="EMBL/GenBank/DDBJ databases">
        <title>Sequencing the genomes of 1000 actinobacteria strains.</title>
        <authorList>
            <person name="Klenk H.-P."/>
        </authorList>
    </citation>
    <scope>NUCLEOTIDE SEQUENCE [LARGE SCALE GENOMIC DNA]</scope>
    <source>
        <strain evidence="1 2">DSM 46713</strain>
    </source>
</reference>
<dbReference type="EMBL" id="JAGIOP010000001">
    <property type="protein sequence ID" value="MBP2451808.1"/>
    <property type="molecule type" value="Genomic_DNA"/>
</dbReference>
<name>A0ABS4ZRN2_9MYCO</name>
<sequence>METENAGSTWWAEFATYHHPTLTVGEHHARGGVSINFRRDLISHDVADVAGAFAQLPEDWKVVGEIQEVDPNFHVVRVAPTETPRAVR</sequence>
<comment type="caution">
    <text evidence="1">The sequence shown here is derived from an EMBL/GenBank/DDBJ whole genome shotgun (WGS) entry which is preliminary data.</text>
</comment>
<evidence type="ECO:0000313" key="1">
    <source>
        <dbReference type="EMBL" id="MBP2451808.1"/>
    </source>
</evidence>